<reference evidence="1 2" key="1">
    <citation type="journal article" date="2009" name="Science">
        <title>Green evolution and dynamic adaptations revealed by genomes of the marine picoeukaryotes Micromonas.</title>
        <authorList>
            <person name="Worden A.Z."/>
            <person name="Lee J.H."/>
            <person name="Mock T."/>
            <person name="Rouze P."/>
            <person name="Simmons M.P."/>
            <person name="Aerts A.L."/>
            <person name="Allen A.E."/>
            <person name="Cuvelier M.L."/>
            <person name="Derelle E."/>
            <person name="Everett M.V."/>
            <person name="Foulon E."/>
            <person name="Grimwood J."/>
            <person name="Gundlach H."/>
            <person name="Henrissat B."/>
            <person name="Napoli C."/>
            <person name="McDonald S.M."/>
            <person name="Parker M.S."/>
            <person name="Rombauts S."/>
            <person name="Salamov A."/>
            <person name="Von Dassow P."/>
            <person name="Badger J.H."/>
            <person name="Coutinho P.M."/>
            <person name="Demir E."/>
            <person name="Dubchak I."/>
            <person name="Gentemann C."/>
            <person name="Eikrem W."/>
            <person name="Gready J.E."/>
            <person name="John U."/>
            <person name="Lanier W."/>
            <person name="Lindquist E.A."/>
            <person name="Lucas S."/>
            <person name="Mayer K.F."/>
            <person name="Moreau H."/>
            <person name="Not F."/>
            <person name="Otillar R."/>
            <person name="Panaud O."/>
            <person name="Pangilinan J."/>
            <person name="Paulsen I."/>
            <person name="Piegu B."/>
            <person name="Poliakov A."/>
            <person name="Robbens S."/>
            <person name="Schmutz J."/>
            <person name="Toulza E."/>
            <person name="Wyss T."/>
            <person name="Zelensky A."/>
            <person name="Zhou K."/>
            <person name="Armbrust E.V."/>
            <person name="Bhattacharya D."/>
            <person name="Goodenough U.W."/>
            <person name="Van de Peer Y."/>
            <person name="Grigoriev I.V."/>
        </authorList>
    </citation>
    <scope>NUCLEOTIDE SEQUENCE [LARGE SCALE GENOMIC DNA]</scope>
    <source>
        <strain evidence="1 2">CCMP1545</strain>
    </source>
</reference>
<protein>
    <submittedName>
        <fullName evidence="1">Predicted protein</fullName>
    </submittedName>
</protein>
<name>C1N6B3_MICPC</name>
<proteinExistence type="predicted"/>
<gene>
    <name evidence="1" type="ORF">MICPUCDRAFT_53222</name>
</gene>
<organism evidence="2">
    <name type="scientific">Micromonas pusilla (strain CCMP1545)</name>
    <name type="common">Picoplanktonic green alga</name>
    <dbReference type="NCBI Taxonomy" id="564608"/>
    <lineage>
        <taxon>Eukaryota</taxon>
        <taxon>Viridiplantae</taxon>
        <taxon>Chlorophyta</taxon>
        <taxon>Mamiellophyceae</taxon>
        <taxon>Mamiellales</taxon>
        <taxon>Mamiellaceae</taxon>
        <taxon>Micromonas</taxon>
    </lineage>
</organism>
<dbReference type="AlphaFoldDB" id="C1N6B3"/>
<dbReference type="Proteomes" id="UP000001876">
    <property type="component" value="Unassembled WGS sequence"/>
</dbReference>
<accession>C1N6B3</accession>
<evidence type="ECO:0000313" key="2">
    <source>
        <dbReference type="Proteomes" id="UP000001876"/>
    </source>
</evidence>
<keyword evidence="2" id="KW-1185">Reference proteome</keyword>
<dbReference type="KEGG" id="mpp:MICPUCDRAFT_53222"/>
<dbReference type="RefSeq" id="XP_003063308.1">
    <property type="nucleotide sequence ID" value="XM_003063262.1"/>
</dbReference>
<dbReference type="GeneID" id="9688748"/>
<dbReference type="EMBL" id="GG663748">
    <property type="protein sequence ID" value="EEH52444.1"/>
    <property type="molecule type" value="Genomic_DNA"/>
</dbReference>
<evidence type="ECO:0000313" key="1">
    <source>
        <dbReference type="EMBL" id="EEH52444.1"/>
    </source>
</evidence>
<sequence length="300" mass="32801">MDAGPLILLPSQSQSAAMEAAEESAWATLLVDGFSIPSREELLVGEDLLPARSPRAVTPSRTAADPAVGFDMPPNELFRDQFEYSLSFYFPFPCDVGRDAPAPFPVVVRGTLPPPTRLRGVKIKFLRFKIAGGEAARVMSVLERLSESDLERVRCSVTFVHRSGKASATAVGLAWSPGWINHALGRTGRSTGSGHPPGGSQFCDGDATSFLDTDVRDYLLDVANREEQETATLPERHREQSHTQLHGVHVAVDRSIRVTALEHAFHWMLSMAEFELSFKSLRDAVGGASDVGFDDWEVHT</sequence>